<name>U5CZL4_AMBTC</name>
<sequence length="562" mass="64751">MERDEALKDAPKADAFRDKMKNFRDAETVTGICDMLRKGGNWDDLSLCFGVINLNEAIIEHVLLNLKELNEAKLALSFFHWSSLCKKIDHGLSTYCIIVHILVRSELFTHAQALLESAVKKHCIEDFGFPKLSESLLGTYYITGSSFRVFDFLVQTYARLRMFDEAISSYSLLEKYGFSPSIVTWNILLNFVQKSNQSTIVWRIYEDMLMRRTYPNVITVRTLTNELCKEGKLQKFLDLVNMIQRERCDSGVIVNVALIDNMFREKKWDQGIVFLRRMVQKNMILDKVAYSLIINGFCEKGDLVRANEMHEDFLKKGFPSNSFTCTSFIGLYCKEGKFEEVNRLMKEMVSEGLKPYDMTYNFLIEGLCKLGKLEESLNFYEEMIRMKYLPSVCTFNELVFELCKLGKVDKANGLLTDLLDMGFSPDEITYCLLIDGYNREGRTIQEALKLYYEMEFKGPSPGHMAYSLLIGGLCRWGKVKEAEKFLKVYRDKLLSPTKSIYNTLIIGHCESGNIEKALYYYDEMIRDGLVPDSRTLRALAELANKDNTLLIVNEVFDGLANI</sequence>
<dbReference type="OMA" id="CSAFNEM"/>
<dbReference type="PROSITE" id="PS51375">
    <property type="entry name" value="PPR"/>
    <property type="match status" value="8"/>
</dbReference>
<feature type="repeat" description="PPR" evidence="2">
    <location>
        <begin position="426"/>
        <end position="461"/>
    </location>
</feature>
<gene>
    <name evidence="3" type="ORF">AMTR_s00048p00164960</name>
</gene>
<dbReference type="GO" id="GO:0000373">
    <property type="term" value="P:Group II intron splicing"/>
    <property type="evidence" value="ECO:0007669"/>
    <property type="project" value="EnsemblPlants"/>
</dbReference>
<dbReference type="NCBIfam" id="TIGR00756">
    <property type="entry name" value="PPR"/>
    <property type="match status" value="6"/>
</dbReference>
<dbReference type="InterPro" id="IPR051240">
    <property type="entry name" value="Mito_RNA-Proc/Resp"/>
</dbReference>
<evidence type="ECO:0000256" key="1">
    <source>
        <dbReference type="ARBA" id="ARBA00022737"/>
    </source>
</evidence>
<accession>U5CZL4</accession>
<organism evidence="3 4">
    <name type="scientific">Amborella trichopoda</name>
    <dbReference type="NCBI Taxonomy" id="13333"/>
    <lineage>
        <taxon>Eukaryota</taxon>
        <taxon>Viridiplantae</taxon>
        <taxon>Streptophyta</taxon>
        <taxon>Embryophyta</taxon>
        <taxon>Tracheophyta</taxon>
        <taxon>Spermatophyta</taxon>
        <taxon>Magnoliopsida</taxon>
        <taxon>Amborellales</taxon>
        <taxon>Amborellaceae</taxon>
        <taxon>Amborella</taxon>
    </lineage>
</organism>
<keyword evidence="1" id="KW-0677">Repeat</keyword>
<dbReference type="Gramene" id="ERN15599">
    <property type="protein sequence ID" value="ERN15599"/>
    <property type="gene ID" value="AMTR_s00048p00164960"/>
</dbReference>
<feature type="repeat" description="PPR" evidence="2">
    <location>
        <begin position="146"/>
        <end position="180"/>
    </location>
</feature>
<feature type="repeat" description="PPR" evidence="2">
    <location>
        <begin position="286"/>
        <end position="320"/>
    </location>
</feature>
<feature type="repeat" description="PPR" evidence="2">
    <location>
        <begin position="321"/>
        <end position="355"/>
    </location>
</feature>
<dbReference type="AlphaFoldDB" id="U5CZL4"/>
<dbReference type="GO" id="GO:0003729">
    <property type="term" value="F:mRNA binding"/>
    <property type="evidence" value="ECO:0000318"/>
    <property type="project" value="GO_Central"/>
</dbReference>
<dbReference type="Gene3D" id="1.25.40.10">
    <property type="entry name" value="Tetratricopeptide repeat domain"/>
    <property type="match status" value="5"/>
</dbReference>
<dbReference type="PANTHER" id="PTHR47933:SF23">
    <property type="entry name" value="OS02G0468500 PROTEIN"/>
    <property type="match status" value="1"/>
</dbReference>
<evidence type="ECO:0008006" key="5">
    <source>
        <dbReference type="Google" id="ProtNLM"/>
    </source>
</evidence>
<dbReference type="Pfam" id="PF13041">
    <property type="entry name" value="PPR_2"/>
    <property type="match status" value="4"/>
</dbReference>
<feature type="repeat" description="PPR" evidence="2">
    <location>
        <begin position="497"/>
        <end position="531"/>
    </location>
</feature>
<protein>
    <recommendedName>
        <fullName evidence="5">Pentacotripeptide-repeat region of PRORP domain-containing protein</fullName>
    </recommendedName>
</protein>
<dbReference type="Proteomes" id="UP000017836">
    <property type="component" value="Unassembled WGS sequence"/>
</dbReference>
<dbReference type="eggNOG" id="KOG4197">
    <property type="taxonomic scope" value="Eukaryota"/>
</dbReference>
<dbReference type="HOGENOM" id="CLU_002706_49_12_1"/>
<feature type="repeat" description="PPR" evidence="2">
    <location>
        <begin position="356"/>
        <end position="390"/>
    </location>
</feature>
<dbReference type="Pfam" id="PF01535">
    <property type="entry name" value="PPR"/>
    <property type="match status" value="2"/>
</dbReference>
<proteinExistence type="predicted"/>
<dbReference type="InterPro" id="IPR011990">
    <property type="entry name" value="TPR-like_helical_dom_sf"/>
</dbReference>
<keyword evidence="4" id="KW-1185">Reference proteome</keyword>
<dbReference type="EMBL" id="KI392502">
    <property type="protein sequence ID" value="ERN15599.1"/>
    <property type="molecule type" value="Genomic_DNA"/>
</dbReference>
<dbReference type="SUPFAM" id="SSF48452">
    <property type="entry name" value="TPR-like"/>
    <property type="match status" value="1"/>
</dbReference>
<evidence type="ECO:0000313" key="3">
    <source>
        <dbReference type="EMBL" id="ERN15599.1"/>
    </source>
</evidence>
<feature type="repeat" description="PPR" evidence="2">
    <location>
        <begin position="462"/>
        <end position="496"/>
    </location>
</feature>
<dbReference type="PANTHER" id="PTHR47933">
    <property type="entry name" value="PENTATRICOPEPTIDE REPEAT-CONTAINING PROTEIN 1, MITOCHONDRIAL"/>
    <property type="match status" value="1"/>
</dbReference>
<dbReference type="InterPro" id="IPR002885">
    <property type="entry name" value="PPR_rpt"/>
</dbReference>
<evidence type="ECO:0000256" key="2">
    <source>
        <dbReference type="PROSITE-ProRule" id="PRU00708"/>
    </source>
</evidence>
<reference evidence="4" key="1">
    <citation type="journal article" date="2013" name="Science">
        <title>The Amborella genome and the evolution of flowering plants.</title>
        <authorList>
            <consortium name="Amborella Genome Project"/>
        </authorList>
    </citation>
    <scope>NUCLEOTIDE SEQUENCE [LARGE SCALE GENOMIC DNA]</scope>
</reference>
<dbReference type="GO" id="GO:0032981">
    <property type="term" value="P:mitochondrial respiratory chain complex I assembly"/>
    <property type="evidence" value="ECO:0007669"/>
    <property type="project" value="EnsemblPlants"/>
</dbReference>
<evidence type="ECO:0000313" key="4">
    <source>
        <dbReference type="Proteomes" id="UP000017836"/>
    </source>
</evidence>
<feature type="repeat" description="PPR" evidence="2">
    <location>
        <begin position="391"/>
        <end position="425"/>
    </location>
</feature>
<dbReference type="GO" id="GO:0000963">
    <property type="term" value="P:mitochondrial RNA processing"/>
    <property type="evidence" value="ECO:0007669"/>
    <property type="project" value="EnsemblPlants"/>
</dbReference>
<dbReference type="GO" id="GO:0005739">
    <property type="term" value="C:mitochondrion"/>
    <property type="evidence" value="ECO:0007669"/>
    <property type="project" value="EnsemblPlants"/>
</dbReference>